<sequence length="343" mass="39229">MAKALDKINQELTALEEKVEGVNREIRGQYGEYSGLIAQTVKRQLVTLFYQISTHVYPENFLKLSLSERERLQQAIRDLGQTGSLLFEENLENPLEVPPEKKVDFRSEILKKLPITPEQLEKVRQHILKRKDAELAGEDSSSSEEFIVIGKLEDGEELELDVQSDSLDSDPLDFMDEEDDEDELTDEEDDEEEEEDEDEITHTLLVLVRWLKQVERGLNQVLKQLSQEGNQILIRARIFPSQVPSKVLEAAIQAEEGGATGNAPNLLNLLIEGGREQVVPVTALRLRLSELEFGDPMLARSRSRIRELNAQVKSLHKQYQQLQREKAIAEAEAAWRASWYEEN</sequence>
<accession>A0ABT3L231</accession>
<evidence type="ECO:0000256" key="2">
    <source>
        <dbReference type="SAM" id="MobiDB-lite"/>
    </source>
</evidence>
<dbReference type="RefSeq" id="WP_265263260.1">
    <property type="nucleotide sequence ID" value="NZ_JAIHOM010000016.1"/>
</dbReference>
<comment type="caution">
    <text evidence="3">The sequence shown here is derived from an EMBL/GenBank/DDBJ whole genome shotgun (WGS) entry which is preliminary data.</text>
</comment>
<keyword evidence="1" id="KW-0175">Coiled coil</keyword>
<dbReference type="EMBL" id="JAIHOM010000016">
    <property type="protein sequence ID" value="MCW6035561.1"/>
    <property type="molecule type" value="Genomic_DNA"/>
</dbReference>
<evidence type="ECO:0000313" key="3">
    <source>
        <dbReference type="EMBL" id="MCW6035561.1"/>
    </source>
</evidence>
<evidence type="ECO:0000256" key="1">
    <source>
        <dbReference type="SAM" id="Coils"/>
    </source>
</evidence>
<name>A0ABT3L231_9CYAN</name>
<keyword evidence="4" id="KW-1185">Reference proteome</keyword>
<feature type="region of interest" description="Disordered" evidence="2">
    <location>
        <begin position="161"/>
        <end position="199"/>
    </location>
</feature>
<reference evidence="3 4" key="1">
    <citation type="submission" date="2021-08" db="EMBL/GenBank/DDBJ databases">
        <title>Draft genome sequence of Spirulina subsalsa with high tolerance to salinity and hype-accumulation of phycocyanin.</title>
        <authorList>
            <person name="Pei H."/>
            <person name="Jiang L."/>
        </authorList>
    </citation>
    <scope>NUCLEOTIDE SEQUENCE [LARGE SCALE GENOMIC DNA]</scope>
    <source>
        <strain evidence="3 4">FACHB-351</strain>
    </source>
</reference>
<dbReference type="Proteomes" id="UP001526426">
    <property type="component" value="Unassembled WGS sequence"/>
</dbReference>
<organism evidence="3 4">
    <name type="scientific">Spirulina subsalsa FACHB-351</name>
    <dbReference type="NCBI Taxonomy" id="234711"/>
    <lineage>
        <taxon>Bacteria</taxon>
        <taxon>Bacillati</taxon>
        <taxon>Cyanobacteriota</taxon>
        <taxon>Cyanophyceae</taxon>
        <taxon>Spirulinales</taxon>
        <taxon>Spirulinaceae</taxon>
        <taxon>Spirulina</taxon>
    </lineage>
</organism>
<feature type="coiled-coil region" evidence="1">
    <location>
        <begin position="298"/>
        <end position="332"/>
    </location>
</feature>
<evidence type="ECO:0000313" key="4">
    <source>
        <dbReference type="Proteomes" id="UP001526426"/>
    </source>
</evidence>
<proteinExistence type="predicted"/>
<gene>
    <name evidence="3" type="ORF">K4A83_04635</name>
</gene>
<protein>
    <submittedName>
        <fullName evidence="3">Uncharacterized protein</fullName>
    </submittedName>
</protein>